<dbReference type="Gene3D" id="1.10.510.10">
    <property type="entry name" value="Transferase(Phosphotransferase) domain 1"/>
    <property type="match status" value="1"/>
</dbReference>
<dbReference type="PROSITE" id="PS00107">
    <property type="entry name" value="PROTEIN_KINASE_ATP"/>
    <property type="match status" value="1"/>
</dbReference>
<evidence type="ECO:0000256" key="3">
    <source>
        <dbReference type="ARBA" id="ARBA00022777"/>
    </source>
</evidence>
<keyword evidence="4 5" id="KW-0067">ATP-binding</keyword>
<dbReference type="Proteomes" id="UP000198620">
    <property type="component" value="Unassembled WGS sequence"/>
</dbReference>
<name>A0A1H7MKZ9_9PROT</name>
<feature type="binding site" evidence="5">
    <location>
        <position position="51"/>
    </location>
    <ligand>
        <name>ATP</name>
        <dbReference type="ChEBI" id="CHEBI:30616"/>
    </ligand>
</feature>
<evidence type="ECO:0000259" key="7">
    <source>
        <dbReference type="PROSITE" id="PS50011"/>
    </source>
</evidence>
<dbReference type="AlphaFoldDB" id="A0A1H7MKZ9"/>
<evidence type="ECO:0000256" key="5">
    <source>
        <dbReference type="PROSITE-ProRule" id="PRU10141"/>
    </source>
</evidence>
<dbReference type="Gene3D" id="3.30.200.20">
    <property type="entry name" value="Phosphorylase Kinase, domain 1"/>
    <property type="match status" value="1"/>
</dbReference>
<keyword evidence="1" id="KW-0808">Transferase</keyword>
<keyword evidence="8" id="KW-0723">Serine/threonine-protein kinase</keyword>
<proteinExistence type="predicted"/>
<dbReference type="InterPro" id="IPR011009">
    <property type="entry name" value="Kinase-like_dom_sf"/>
</dbReference>
<keyword evidence="6" id="KW-0472">Membrane</keyword>
<reference evidence="8 9" key="1">
    <citation type="submission" date="2016-10" db="EMBL/GenBank/DDBJ databases">
        <authorList>
            <person name="de Groot N.N."/>
        </authorList>
    </citation>
    <scope>NUCLEOTIDE SEQUENCE [LARGE SCALE GENOMIC DNA]</scope>
    <source>
        <strain evidence="8 9">Nv1</strain>
    </source>
</reference>
<dbReference type="OrthoDB" id="9791419at2"/>
<dbReference type="PROSITE" id="PS00108">
    <property type="entry name" value="PROTEIN_KINASE_ST"/>
    <property type="match status" value="1"/>
</dbReference>
<dbReference type="InterPro" id="IPR008271">
    <property type="entry name" value="Ser/Thr_kinase_AS"/>
</dbReference>
<evidence type="ECO:0000256" key="2">
    <source>
        <dbReference type="ARBA" id="ARBA00022741"/>
    </source>
</evidence>
<sequence length="335" mass="36555">MNHSGSRLSASQFSEGQVCGKYVLEQVIGRGGMGTVWRAKNVTSGQTVAIKVIAEGLLAEPGVRARFQNEVSRHARLNHPNIVRLLETFSVTDQQCMVMNFIEGEPLAALLKRSPDHALPLDVSLRIFSDILRALDYAHRHGIFHRDVKPSNILLDSAKRANLLDFGIALAVGEARLTRMGMPVGTAAYMSPEQIRTPAHIDHRTDVYSAGCVLYEMLTGRPPFLHSELGGTTADLALRSAHVNLKPVPPHQRRPSIPVGVSDVIMSALNKDPDQRPQGCAEFLRLLTAEDQPQGIQQRWAGLMSNVPLRFAVGAALLAIATGLVMYIWGTAPAK</sequence>
<organism evidence="8 9">
    <name type="scientific">Nitrosovibrio tenuis</name>
    <dbReference type="NCBI Taxonomy" id="1233"/>
    <lineage>
        <taxon>Bacteria</taxon>
        <taxon>Pseudomonadati</taxon>
        <taxon>Pseudomonadota</taxon>
        <taxon>Betaproteobacteria</taxon>
        <taxon>Nitrosomonadales</taxon>
        <taxon>Nitrosomonadaceae</taxon>
        <taxon>Nitrosovibrio</taxon>
    </lineage>
</organism>
<feature type="domain" description="Protein kinase" evidence="7">
    <location>
        <begin position="22"/>
        <end position="288"/>
    </location>
</feature>
<dbReference type="PANTHER" id="PTHR43289:SF6">
    <property type="entry name" value="SERINE_THREONINE-PROTEIN KINASE NEKL-3"/>
    <property type="match status" value="1"/>
</dbReference>
<keyword evidence="9" id="KW-1185">Reference proteome</keyword>
<dbReference type="SMART" id="SM00220">
    <property type="entry name" value="S_TKc"/>
    <property type="match status" value="1"/>
</dbReference>
<dbReference type="EMBL" id="FOBH01000005">
    <property type="protein sequence ID" value="SEL11548.1"/>
    <property type="molecule type" value="Genomic_DNA"/>
</dbReference>
<feature type="transmembrane region" description="Helical" evidence="6">
    <location>
        <begin position="307"/>
        <end position="329"/>
    </location>
</feature>
<keyword evidence="3 8" id="KW-0418">Kinase</keyword>
<dbReference type="GO" id="GO:0004674">
    <property type="term" value="F:protein serine/threonine kinase activity"/>
    <property type="evidence" value="ECO:0007669"/>
    <property type="project" value="UniProtKB-KW"/>
</dbReference>
<keyword evidence="6" id="KW-0812">Transmembrane</keyword>
<dbReference type="CDD" id="cd14014">
    <property type="entry name" value="STKc_PknB_like"/>
    <property type="match status" value="1"/>
</dbReference>
<gene>
    <name evidence="8" type="ORF">SAMN05216387_105116</name>
</gene>
<dbReference type="GO" id="GO:0005524">
    <property type="term" value="F:ATP binding"/>
    <property type="evidence" value="ECO:0007669"/>
    <property type="project" value="UniProtKB-UniRule"/>
</dbReference>
<keyword evidence="6" id="KW-1133">Transmembrane helix</keyword>
<accession>A0A1H7MKZ9</accession>
<evidence type="ECO:0000256" key="6">
    <source>
        <dbReference type="SAM" id="Phobius"/>
    </source>
</evidence>
<protein>
    <submittedName>
        <fullName evidence="8">Serine/threonine protein kinase</fullName>
    </submittedName>
</protein>
<dbReference type="Pfam" id="PF00069">
    <property type="entry name" value="Pkinase"/>
    <property type="match status" value="1"/>
</dbReference>
<dbReference type="InterPro" id="IPR017441">
    <property type="entry name" value="Protein_kinase_ATP_BS"/>
</dbReference>
<evidence type="ECO:0000313" key="9">
    <source>
        <dbReference type="Proteomes" id="UP000198620"/>
    </source>
</evidence>
<evidence type="ECO:0000256" key="1">
    <source>
        <dbReference type="ARBA" id="ARBA00022679"/>
    </source>
</evidence>
<dbReference type="PANTHER" id="PTHR43289">
    <property type="entry name" value="MITOGEN-ACTIVATED PROTEIN KINASE KINASE KINASE 20-RELATED"/>
    <property type="match status" value="1"/>
</dbReference>
<keyword evidence="2 5" id="KW-0547">Nucleotide-binding</keyword>
<dbReference type="PROSITE" id="PS50011">
    <property type="entry name" value="PROTEIN_KINASE_DOM"/>
    <property type="match status" value="1"/>
</dbReference>
<dbReference type="InterPro" id="IPR000719">
    <property type="entry name" value="Prot_kinase_dom"/>
</dbReference>
<evidence type="ECO:0000256" key="4">
    <source>
        <dbReference type="ARBA" id="ARBA00022840"/>
    </source>
</evidence>
<dbReference type="SUPFAM" id="SSF56112">
    <property type="entry name" value="Protein kinase-like (PK-like)"/>
    <property type="match status" value="1"/>
</dbReference>
<dbReference type="STRING" id="1233.SAMN05216387_105116"/>
<evidence type="ECO:0000313" key="8">
    <source>
        <dbReference type="EMBL" id="SEL11548.1"/>
    </source>
</evidence>